<evidence type="ECO:0000259" key="1">
    <source>
        <dbReference type="Pfam" id="PF02538"/>
    </source>
</evidence>
<sequence>MANDWNKRILSQVVGGTLDSVAQEMSAVVTRTSRSPLFNEAHDYTTGIFDLHGNKSRLVAQAPGCTLHLYAVVSAVDRLVEAFRYDLHPGDVLLVNDPYYGGSHSLDWTIVTPVFHGRKPVLLPAVRSHMGDNGGPVAGGYNPRSRDIWQDGLRIPPIKLYERGEKRRDVFEMILGNNRLEHWLEGDLDAMIGACRVAEERIRTLLERYGGDQVREAIDSRIAYTERRVREEIGSWPDGTYTAETFADHDFQGRRDIRVKATVTVKGSDLHIDFTGSSPQVSGFINSPLSNTTSFAFVAVSTCCDEDIPINEGYMNPVTVTAPLGTVVNPKLPAPCGHATACVGAEIAEAVLLALAQCAPERVGVNAHKLPLAYSHGEYEDGRPWVNLNFFGYTGGAGAAYGTDGWGLYPPVMTGVILPSIEMTEYQYPCRILKHEYREDYTGPGKWRGAPGLEVKIQHLAESRTSVMMAGVRNTIRGFCGGGNGPANQVVINDGQPGAMDVPETVFDYPMPPNGIITFQRSGGGGWGSPLDRDPEAVLDDVRNGYVSVDGAFRDYGVIVREDGKGGYRLDADATEAHRSRLKESKRK</sequence>
<keyword evidence="3" id="KW-1185">Reference proteome</keyword>
<dbReference type="PANTHER" id="PTHR11365">
    <property type="entry name" value="5-OXOPROLINASE RELATED"/>
    <property type="match status" value="1"/>
</dbReference>
<reference evidence="2 3" key="1">
    <citation type="submission" date="2021-04" db="EMBL/GenBank/DDBJ databases">
        <title>Draft genome sequence of Paenibacillus cisolokensis, LC2-13A.</title>
        <authorList>
            <person name="Uke A."/>
            <person name="Chhe C."/>
            <person name="Baramee S."/>
            <person name="Kosugi A."/>
        </authorList>
    </citation>
    <scope>NUCLEOTIDE SEQUENCE [LARGE SCALE GENOMIC DNA]</scope>
    <source>
        <strain evidence="2 3">LC2-13A</strain>
    </source>
</reference>
<evidence type="ECO:0000313" key="3">
    <source>
        <dbReference type="Proteomes" id="UP000680304"/>
    </source>
</evidence>
<dbReference type="PANTHER" id="PTHR11365:SF23">
    <property type="entry name" value="HYPOTHETICAL 5-OXOPROLINASE (EUROFUNG)-RELATED"/>
    <property type="match status" value="1"/>
</dbReference>
<organism evidence="2 3">
    <name type="scientific">Paenibacillus cisolokensis</name>
    <dbReference type="NCBI Taxonomy" id="1658519"/>
    <lineage>
        <taxon>Bacteria</taxon>
        <taxon>Bacillati</taxon>
        <taxon>Bacillota</taxon>
        <taxon>Bacilli</taxon>
        <taxon>Bacillales</taxon>
        <taxon>Paenibacillaceae</taxon>
        <taxon>Paenibacillus</taxon>
    </lineage>
</organism>
<evidence type="ECO:0000313" key="2">
    <source>
        <dbReference type="EMBL" id="GIQ63286.1"/>
    </source>
</evidence>
<dbReference type="Pfam" id="PF02538">
    <property type="entry name" value="Hydantoinase_B"/>
    <property type="match status" value="1"/>
</dbReference>
<dbReference type="RefSeq" id="WP_213528514.1">
    <property type="nucleotide sequence ID" value="NZ_BOVJ01000059.1"/>
</dbReference>
<accession>A0ABQ4N5S2</accession>
<feature type="domain" description="Hydantoinase B/oxoprolinase" evidence="1">
    <location>
        <begin position="9"/>
        <end position="530"/>
    </location>
</feature>
<gene>
    <name evidence="2" type="ORF">PACILC2_18540</name>
</gene>
<protein>
    <submittedName>
        <fullName evidence="2">Hydantoinase B/oxoprolinase</fullName>
    </submittedName>
</protein>
<dbReference type="InterPro" id="IPR003692">
    <property type="entry name" value="Hydantoinase_B"/>
</dbReference>
<dbReference type="EMBL" id="BOVJ01000059">
    <property type="protein sequence ID" value="GIQ63286.1"/>
    <property type="molecule type" value="Genomic_DNA"/>
</dbReference>
<name>A0ABQ4N5S2_9BACL</name>
<comment type="caution">
    <text evidence="2">The sequence shown here is derived from an EMBL/GenBank/DDBJ whole genome shotgun (WGS) entry which is preliminary data.</text>
</comment>
<dbReference type="InterPro" id="IPR045079">
    <property type="entry name" value="Oxoprolinase-like"/>
</dbReference>
<dbReference type="Proteomes" id="UP000680304">
    <property type="component" value="Unassembled WGS sequence"/>
</dbReference>
<proteinExistence type="predicted"/>